<evidence type="ECO:0000313" key="1">
    <source>
        <dbReference type="EMBL" id="KAJ0039691.1"/>
    </source>
</evidence>
<evidence type="ECO:0000313" key="2">
    <source>
        <dbReference type="Proteomes" id="UP001163603"/>
    </source>
</evidence>
<proteinExistence type="predicted"/>
<keyword evidence="2" id="KW-1185">Reference proteome</keyword>
<accession>A0ACC0YQY8</accession>
<name>A0ACC0YQY8_9ROSI</name>
<reference evidence="2" key="1">
    <citation type="journal article" date="2023" name="G3 (Bethesda)">
        <title>Genome assembly and association tests identify interacting loci associated with vigor, precocity, and sex in interspecific pistachio rootstocks.</title>
        <authorList>
            <person name="Palmer W."/>
            <person name="Jacygrad E."/>
            <person name="Sagayaradj S."/>
            <person name="Cavanaugh K."/>
            <person name="Han R."/>
            <person name="Bertier L."/>
            <person name="Beede B."/>
            <person name="Kafkas S."/>
            <person name="Golino D."/>
            <person name="Preece J."/>
            <person name="Michelmore R."/>
        </authorList>
    </citation>
    <scope>NUCLEOTIDE SEQUENCE [LARGE SCALE GENOMIC DNA]</scope>
</reference>
<sequence length="436" mass="50301">MAHCSSNIPGPEWREKFDIFGDDGIFNSDFEAWKLHRKVARALFSHQKFQQLATKTMQEITQKSLIPVLEHVSEQNKEFDLKHLLNRGTFDFACAITTGYNPNFLSMEQPEVPFLKAIDNACEAIFFRYVFPERLWKLQKWMGIGKERKLSNGWRSLDCFWEECLSYKREKRSEVVATTSKNEDEESFIDLLECYLSGNEVTGATPNEKVMRDNVIALILAAEGTTGITLSWFFWLLSKNNPLIEAKIREEITENLPIQPMKFTLEDLSKLVYLHAALCETLRLFPPIPFQLRKNEETDTLPSGHEIKMNTDVLISIYAIGRMRSVWGEDCYEFKPERWISEDGQIKHVPPQKFFAFNAGPRICPGREIGFNLMKIIAATVIKNYEVQILENQGVIPKVLDANCEAENSVHVEHRTHRGIKMDEARMELQNLVLSG</sequence>
<dbReference type="EMBL" id="CM047740">
    <property type="protein sequence ID" value="KAJ0039691.1"/>
    <property type="molecule type" value="Genomic_DNA"/>
</dbReference>
<gene>
    <name evidence="1" type="ORF">Pint_27135</name>
</gene>
<dbReference type="Proteomes" id="UP001163603">
    <property type="component" value="Chromosome 5"/>
</dbReference>
<organism evidence="1 2">
    <name type="scientific">Pistacia integerrima</name>
    <dbReference type="NCBI Taxonomy" id="434235"/>
    <lineage>
        <taxon>Eukaryota</taxon>
        <taxon>Viridiplantae</taxon>
        <taxon>Streptophyta</taxon>
        <taxon>Embryophyta</taxon>
        <taxon>Tracheophyta</taxon>
        <taxon>Spermatophyta</taxon>
        <taxon>Magnoliopsida</taxon>
        <taxon>eudicotyledons</taxon>
        <taxon>Gunneridae</taxon>
        <taxon>Pentapetalae</taxon>
        <taxon>rosids</taxon>
        <taxon>malvids</taxon>
        <taxon>Sapindales</taxon>
        <taxon>Anacardiaceae</taxon>
        <taxon>Pistacia</taxon>
    </lineage>
</organism>
<protein>
    <submittedName>
        <fullName evidence="1">Uncharacterized protein</fullName>
    </submittedName>
</protein>
<comment type="caution">
    <text evidence="1">The sequence shown here is derived from an EMBL/GenBank/DDBJ whole genome shotgun (WGS) entry which is preliminary data.</text>
</comment>